<sequence>MSMTCGWMYKKFINYNDKSSKPSSSNINSKAIKNITFKFRRLENFEKFRKVVRDVQNGLTREKRCTGLSPSAPVSRAKSLRSHNLDAPSRRGLSFSSSGISSDTSMPQSTPDSASQPFQIILPVQPTRTDESFFKGILDKINVELRGVARRDTNSMLRSRSFDRLSNFSYEQLVEELKTMCPITYKLLACMLELENCSEKKIAALSLIYGVIMFKRCKELGFIQSINTIILSDSGANTEVYERFNKLGICFEKTMKYKIQDEIGTHFLDKVVEQVKAGNTFSFVLDNIDWEVKVHEMRSDNQNQSVHAVATSLVFDRVSCSHLDDTEPQQSLAETDIKQLVELNVNDAEQQRQSYKMIAAKILCEQIPAFSFLKTLVSNTYPSLKYAAELKGKSTIVPFPVLLKDEKKYADIVDVFDQLETWVHEIYAKAGQIPDSDGSVDDETSLTVGPTQGLSESTSRPDQPLSHVHPVADPNDPLANVRVPCYGDQLTRVRMAGAKDLRAGCHSARDRFNHIHPIKVADWHSKRSFLKFIFKKLYGKSGRAKGTLRFFREKLQRRNVTKDIKHYEDCEQLFLSVGRAYTVTALLHFFGMAGIDDPPQNHLCPYDVIHGDGDKLEYLNAVLDKFVDEYLLAKTQVDLDLNEASDDSPDQVREYSLCLLRFFFILECIRQAVKSGNGDQLAALRKVLLKHFKSDPGHNTYAIEMLISILQDEVFLTKRQAHQT</sequence>
<feature type="region of interest" description="Disordered" evidence="1">
    <location>
        <begin position="63"/>
        <end position="115"/>
    </location>
</feature>
<proteinExistence type="predicted"/>
<feature type="compositionally biased region" description="Polar residues" evidence="1">
    <location>
        <begin position="445"/>
        <end position="461"/>
    </location>
</feature>
<accession>A0A6S7K6X4</accession>
<evidence type="ECO:0000256" key="1">
    <source>
        <dbReference type="SAM" id="MobiDB-lite"/>
    </source>
</evidence>
<comment type="caution">
    <text evidence="3">The sequence shown here is derived from an EMBL/GenBank/DDBJ whole genome shotgun (WGS) entry which is preliminary data.</text>
</comment>
<evidence type="ECO:0000313" key="4">
    <source>
        <dbReference type="Proteomes" id="UP001152795"/>
    </source>
</evidence>
<feature type="non-terminal residue" evidence="3">
    <location>
        <position position="724"/>
    </location>
</feature>
<feature type="compositionally biased region" description="Low complexity" evidence="1">
    <location>
        <begin position="90"/>
        <end position="105"/>
    </location>
</feature>
<feature type="domain" description="DUF6589" evidence="2">
    <location>
        <begin position="335"/>
        <end position="708"/>
    </location>
</feature>
<feature type="compositionally biased region" description="Polar residues" evidence="1">
    <location>
        <begin position="106"/>
        <end position="115"/>
    </location>
</feature>
<gene>
    <name evidence="3" type="ORF">PACLA_8A014445</name>
</gene>
<keyword evidence="4" id="KW-1185">Reference proteome</keyword>
<name>A0A6S7K6X4_PARCT</name>
<dbReference type="Pfam" id="PF20231">
    <property type="entry name" value="DUF6589"/>
    <property type="match status" value="1"/>
</dbReference>
<evidence type="ECO:0000259" key="2">
    <source>
        <dbReference type="Pfam" id="PF20231"/>
    </source>
</evidence>
<reference evidence="3" key="1">
    <citation type="submission" date="2020-04" db="EMBL/GenBank/DDBJ databases">
        <authorList>
            <person name="Alioto T."/>
            <person name="Alioto T."/>
            <person name="Gomez Garrido J."/>
        </authorList>
    </citation>
    <scope>NUCLEOTIDE SEQUENCE</scope>
    <source>
        <strain evidence="3">A484AB</strain>
    </source>
</reference>
<dbReference type="AlphaFoldDB" id="A0A6S7K6X4"/>
<organism evidence="3 4">
    <name type="scientific">Paramuricea clavata</name>
    <name type="common">Red gorgonian</name>
    <name type="synonym">Violescent sea-whip</name>
    <dbReference type="NCBI Taxonomy" id="317549"/>
    <lineage>
        <taxon>Eukaryota</taxon>
        <taxon>Metazoa</taxon>
        <taxon>Cnidaria</taxon>
        <taxon>Anthozoa</taxon>
        <taxon>Octocorallia</taxon>
        <taxon>Malacalcyonacea</taxon>
        <taxon>Plexauridae</taxon>
        <taxon>Paramuricea</taxon>
    </lineage>
</organism>
<evidence type="ECO:0000313" key="3">
    <source>
        <dbReference type="EMBL" id="CAB4024003.1"/>
    </source>
</evidence>
<protein>
    <recommendedName>
        <fullName evidence="2">DUF6589 domain-containing protein</fullName>
    </recommendedName>
</protein>
<dbReference type="EMBL" id="CACRXK020012792">
    <property type="protein sequence ID" value="CAB4024003.1"/>
    <property type="molecule type" value="Genomic_DNA"/>
</dbReference>
<feature type="region of interest" description="Disordered" evidence="1">
    <location>
        <begin position="434"/>
        <end position="475"/>
    </location>
</feature>
<dbReference type="OrthoDB" id="5982038at2759"/>
<dbReference type="InterPro" id="IPR046496">
    <property type="entry name" value="DUF6589"/>
</dbReference>
<dbReference type="Proteomes" id="UP001152795">
    <property type="component" value="Unassembled WGS sequence"/>
</dbReference>